<organism evidence="1 2">
    <name type="scientific">Clavibacter michiganensis subsp. michiganensis</name>
    <dbReference type="NCBI Taxonomy" id="33013"/>
    <lineage>
        <taxon>Bacteria</taxon>
        <taxon>Bacillati</taxon>
        <taxon>Actinomycetota</taxon>
        <taxon>Actinomycetes</taxon>
        <taxon>Micrococcales</taxon>
        <taxon>Microbacteriaceae</taxon>
        <taxon>Clavibacter</taxon>
    </lineage>
</organism>
<keyword evidence="2" id="KW-1185">Reference proteome</keyword>
<protein>
    <submittedName>
        <fullName evidence="1">Uncharacterized protein</fullName>
    </submittedName>
</protein>
<reference evidence="1 2" key="1">
    <citation type="submission" date="2016-08" db="EMBL/GenBank/DDBJ databases">
        <title>Genome sequence of Clavibacter michiganensis subsp. michiganensis strain CASJ007.</title>
        <authorList>
            <person name="Thapa S.P."/>
            <person name="Coaker G."/>
        </authorList>
    </citation>
    <scope>NUCLEOTIDE SEQUENCE [LARGE SCALE GENOMIC DNA]</scope>
    <source>
        <strain evidence="1">CASJ007</strain>
    </source>
</reference>
<accession>A0A251XI02</accession>
<gene>
    <name evidence="1" type="ORF">CMMCAS07_11915</name>
</gene>
<name>A0A251XI02_CLAMM</name>
<comment type="caution">
    <text evidence="1">The sequence shown here is derived from an EMBL/GenBank/DDBJ whole genome shotgun (WGS) entry which is preliminary data.</text>
</comment>
<dbReference type="Proteomes" id="UP000195062">
    <property type="component" value="Unassembled WGS sequence"/>
</dbReference>
<evidence type="ECO:0000313" key="1">
    <source>
        <dbReference type="EMBL" id="OUE02715.1"/>
    </source>
</evidence>
<dbReference type="AlphaFoldDB" id="A0A251XI02"/>
<sequence>MTRSLKSWRSSPFWMASTFAPMSSTPCLARMPSSSRRIAALSAVWPPRVGSTASGRSLMMIFSSTSLVIGSM</sequence>
<evidence type="ECO:0000313" key="2">
    <source>
        <dbReference type="Proteomes" id="UP000195062"/>
    </source>
</evidence>
<proteinExistence type="predicted"/>
<dbReference type="EMBL" id="MDHH01000002">
    <property type="protein sequence ID" value="OUE02715.1"/>
    <property type="molecule type" value="Genomic_DNA"/>
</dbReference>